<dbReference type="OrthoDB" id="2319784at2759"/>
<dbReference type="InterPro" id="IPR007021">
    <property type="entry name" value="DUF659"/>
</dbReference>
<dbReference type="Proteomes" id="UP000789831">
    <property type="component" value="Unassembled WGS sequence"/>
</dbReference>
<evidence type="ECO:0000313" key="2">
    <source>
        <dbReference type="EMBL" id="CAG8672940.1"/>
    </source>
</evidence>
<reference evidence="2" key="1">
    <citation type="submission" date="2021-06" db="EMBL/GenBank/DDBJ databases">
        <authorList>
            <person name="Kallberg Y."/>
            <person name="Tangrot J."/>
            <person name="Rosling A."/>
        </authorList>
    </citation>
    <scope>NUCLEOTIDE SEQUENCE</scope>
    <source>
        <strain evidence="2">MT106</strain>
    </source>
</reference>
<evidence type="ECO:0000313" key="3">
    <source>
        <dbReference type="Proteomes" id="UP000789831"/>
    </source>
</evidence>
<dbReference type="AlphaFoldDB" id="A0A9N9HGU7"/>
<keyword evidence="3" id="KW-1185">Reference proteome</keyword>
<name>A0A9N9HGU7_9GLOM</name>
<dbReference type="EMBL" id="CAJVPL010008099">
    <property type="protein sequence ID" value="CAG8672940.1"/>
    <property type="molecule type" value="Genomic_DNA"/>
</dbReference>
<comment type="caution">
    <text evidence="2">The sequence shown here is derived from an EMBL/GenBank/DDBJ whole genome shotgun (WGS) entry which is preliminary data.</text>
</comment>
<feature type="domain" description="DUF659" evidence="1">
    <location>
        <begin position="85"/>
        <end position="172"/>
    </location>
</feature>
<gene>
    <name evidence="2" type="ORF">AGERDE_LOCUS12340</name>
</gene>
<feature type="non-terminal residue" evidence="2">
    <location>
        <position position="220"/>
    </location>
</feature>
<accession>A0A9N9HGU7</accession>
<evidence type="ECO:0000259" key="1">
    <source>
        <dbReference type="Pfam" id="PF04937"/>
    </source>
</evidence>
<protein>
    <submittedName>
        <fullName evidence="2">6459_t:CDS:1</fullName>
    </submittedName>
</protein>
<proteinExistence type="predicted"/>
<organism evidence="2 3">
    <name type="scientific">Ambispora gerdemannii</name>
    <dbReference type="NCBI Taxonomy" id="144530"/>
    <lineage>
        <taxon>Eukaryota</taxon>
        <taxon>Fungi</taxon>
        <taxon>Fungi incertae sedis</taxon>
        <taxon>Mucoromycota</taxon>
        <taxon>Glomeromycotina</taxon>
        <taxon>Glomeromycetes</taxon>
        <taxon>Archaeosporales</taxon>
        <taxon>Ambisporaceae</taxon>
        <taxon>Ambispora</taxon>
    </lineage>
</organism>
<dbReference type="Pfam" id="PF04937">
    <property type="entry name" value="DUF659"/>
    <property type="match status" value="1"/>
</dbReference>
<sequence length="220" mass="24782">GRPASEICGHFKPLNEQISQERGLSTGCQVCKWCDKDIVDLVDHSSSMPTVASSSQSDEHKILQPKRTCTQPIDTFLDHITQNDEYEKKRNNLNEMLENANNITLISDGWSNIRGESVLNFILCLPQPIFYDAHYTGAESHTAEFIYGKLKSVIEDIEPSKFAVIITDNATGAILQQEPNTIALVKPVDTCWVTSTIKRNLKDKILGEELWSELEKQNVF</sequence>